<evidence type="ECO:0000313" key="3">
    <source>
        <dbReference type="Proteomes" id="UP000184520"/>
    </source>
</evidence>
<dbReference type="AlphaFoldDB" id="A0A1M5JCP6"/>
<evidence type="ECO:0000256" key="1">
    <source>
        <dbReference type="SAM" id="SignalP"/>
    </source>
</evidence>
<keyword evidence="3" id="KW-1185">Reference proteome</keyword>
<feature type="chain" id="PRO_5012657633" evidence="1">
    <location>
        <begin position="23"/>
        <end position="89"/>
    </location>
</feature>
<feature type="signal peptide" evidence="1">
    <location>
        <begin position="1"/>
        <end position="22"/>
    </location>
</feature>
<dbReference type="RefSeq" id="WP_139241545.1">
    <property type="nucleotide sequence ID" value="NZ_FQWD01000003.1"/>
</dbReference>
<dbReference type="STRING" id="634436.SAMN05216361_2028"/>
<dbReference type="OrthoDB" id="9862909at2"/>
<sequence length="89" mass="9850">MKTMMKYLTAASFIVVAPFVNADDHSGTEMQTAKESQVQMTKKARHSANGLPVKQLLLRAQTSQASQVNHFDANVEARTLHLPALTQLR</sequence>
<organism evidence="2 3">
    <name type="scientific">Marisediminitalea aggregata</name>
    <dbReference type="NCBI Taxonomy" id="634436"/>
    <lineage>
        <taxon>Bacteria</taxon>
        <taxon>Pseudomonadati</taxon>
        <taxon>Pseudomonadota</taxon>
        <taxon>Gammaproteobacteria</taxon>
        <taxon>Alteromonadales</taxon>
        <taxon>Alteromonadaceae</taxon>
        <taxon>Marisediminitalea</taxon>
    </lineage>
</organism>
<evidence type="ECO:0000313" key="2">
    <source>
        <dbReference type="EMBL" id="SHG38069.1"/>
    </source>
</evidence>
<name>A0A1M5JCP6_9ALTE</name>
<reference evidence="3" key="1">
    <citation type="submission" date="2016-11" db="EMBL/GenBank/DDBJ databases">
        <authorList>
            <person name="Varghese N."/>
            <person name="Submissions S."/>
        </authorList>
    </citation>
    <scope>NUCLEOTIDE SEQUENCE [LARGE SCALE GENOMIC DNA]</scope>
    <source>
        <strain evidence="3">CGMCC 1.8995</strain>
    </source>
</reference>
<dbReference type="EMBL" id="FQWD01000003">
    <property type="protein sequence ID" value="SHG38069.1"/>
    <property type="molecule type" value="Genomic_DNA"/>
</dbReference>
<proteinExistence type="predicted"/>
<dbReference type="Proteomes" id="UP000184520">
    <property type="component" value="Unassembled WGS sequence"/>
</dbReference>
<keyword evidence="1" id="KW-0732">Signal</keyword>
<protein>
    <submittedName>
        <fullName evidence="2">Uncharacterized protein</fullName>
    </submittedName>
</protein>
<gene>
    <name evidence="2" type="ORF">SAMN05216361_2028</name>
</gene>
<accession>A0A1M5JCP6</accession>